<dbReference type="HOGENOM" id="CLU_972784_0_0_6"/>
<comment type="caution">
    <text evidence="1">The sequence shown here is derived from an EMBL/GenBank/DDBJ whole genome shotgun (WGS) entry which is preliminary data.</text>
</comment>
<sequence length="286" mass="32207">MICSTFPLAVLSACAPETNSRYGDAHWDPQLTWETAQVIDQPELRIVYHDTDPADDNEVWEGYVSIDFSDLAQRDEGGENTALLSYSVGTNEPLAIPNSMLQNSAGAEWSKFYYDTTTNTDWRLRLTEPENYTFYLDLAVRQPNGTLRLYNFEWNDVILPGSLTRDTFWQNRVNSSIVENCISCHDENGSDAYSAFDLDYNSNDIRVLRTDFINEVGEADDGQNLPDWPFNSAHTGVGNANQITGGARRDFTTFVQAVSDANDPNTNFTITTVEPPSMMENDPYNN</sequence>
<name>A4BKW5_9GAMM</name>
<keyword evidence="2" id="KW-1185">Reference proteome</keyword>
<dbReference type="EMBL" id="AAOE01000060">
    <property type="protein sequence ID" value="EAR07232.1"/>
    <property type="molecule type" value="Genomic_DNA"/>
</dbReference>
<proteinExistence type="predicted"/>
<evidence type="ECO:0000313" key="2">
    <source>
        <dbReference type="Proteomes" id="UP000005953"/>
    </source>
</evidence>
<protein>
    <submittedName>
        <fullName evidence="1">Uncharacterized protein</fullName>
    </submittedName>
</protein>
<evidence type="ECO:0000313" key="1">
    <source>
        <dbReference type="EMBL" id="EAR07232.1"/>
    </source>
</evidence>
<dbReference type="AlphaFoldDB" id="A4BKW5"/>
<organism evidence="1 2">
    <name type="scientific">Reinekea blandensis MED297</name>
    <dbReference type="NCBI Taxonomy" id="314283"/>
    <lineage>
        <taxon>Bacteria</taxon>
        <taxon>Pseudomonadati</taxon>
        <taxon>Pseudomonadota</taxon>
        <taxon>Gammaproteobacteria</taxon>
        <taxon>Oceanospirillales</taxon>
        <taxon>Saccharospirillaceae</taxon>
        <taxon>Reinekea</taxon>
    </lineage>
</organism>
<accession>A4BKW5</accession>
<gene>
    <name evidence="1" type="ORF">MED297_09486</name>
</gene>
<reference evidence="1 2" key="1">
    <citation type="submission" date="2006-02" db="EMBL/GenBank/DDBJ databases">
        <authorList>
            <person name="Pinhassi J."/>
            <person name="Pedros-Alio C."/>
            <person name="Ferriera S."/>
            <person name="Johnson J."/>
            <person name="Kravitz S."/>
            <person name="Halpern A."/>
            <person name="Remington K."/>
            <person name="Beeson K."/>
            <person name="Tran B."/>
            <person name="Rogers Y.-H."/>
            <person name="Friedman R."/>
            <person name="Venter J.C."/>
        </authorList>
    </citation>
    <scope>NUCLEOTIDE SEQUENCE [LARGE SCALE GENOMIC DNA]</scope>
    <source>
        <strain evidence="1 2">MED297</strain>
    </source>
</reference>
<dbReference type="Proteomes" id="UP000005953">
    <property type="component" value="Unassembled WGS sequence"/>
</dbReference>